<evidence type="ECO:0000313" key="2">
    <source>
        <dbReference type="Proteomes" id="UP000323506"/>
    </source>
</evidence>
<dbReference type="AlphaFoldDB" id="A0A5D2BM79"/>
<accession>A0A5D2BM79</accession>
<keyword evidence="2" id="KW-1185">Reference proteome</keyword>
<gene>
    <name evidence="1" type="ORF">ES288_D08G128600v1</name>
</gene>
<dbReference type="EMBL" id="CM017708">
    <property type="protein sequence ID" value="TYG57265.1"/>
    <property type="molecule type" value="Genomic_DNA"/>
</dbReference>
<reference evidence="1 2" key="1">
    <citation type="submission" date="2019-06" db="EMBL/GenBank/DDBJ databases">
        <title>WGS assembly of Gossypium darwinii.</title>
        <authorList>
            <person name="Chen Z.J."/>
            <person name="Sreedasyam A."/>
            <person name="Ando A."/>
            <person name="Song Q."/>
            <person name="De L."/>
            <person name="Hulse-Kemp A."/>
            <person name="Ding M."/>
            <person name="Ye W."/>
            <person name="Kirkbride R."/>
            <person name="Jenkins J."/>
            <person name="Plott C."/>
            <person name="Lovell J."/>
            <person name="Lin Y.-M."/>
            <person name="Vaughn R."/>
            <person name="Liu B."/>
            <person name="Li W."/>
            <person name="Simpson S."/>
            <person name="Scheffler B."/>
            <person name="Saski C."/>
            <person name="Grover C."/>
            <person name="Hu G."/>
            <person name="Conover J."/>
            <person name="Carlson J."/>
            <person name="Shu S."/>
            <person name="Boston L."/>
            <person name="Williams M."/>
            <person name="Peterson D."/>
            <person name="Mcgee K."/>
            <person name="Jones D."/>
            <person name="Wendel J."/>
            <person name="Stelly D."/>
            <person name="Grimwood J."/>
            <person name="Schmutz J."/>
        </authorList>
    </citation>
    <scope>NUCLEOTIDE SEQUENCE [LARGE SCALE GENOMIC DNA]</scope>
    <source>
        <strain evidence="1">1808015.09</strain>
    </source>
</reference>
<sequence>MISFFRCVPFDCSLTLLFRGVLCAFEEVRRRSRSKRFFIGKLRILDMPLLCRVLDFSLVGLLQKSIRW</sequence>
<proteinExistence type="predicted"/>
<organism evidence="1 2">
    <name type="scientific">Gossypium darwinii</name>
    <name type="common">Darwin's cotton</name>
    <name type="synonym">Gossypium barbadense var. darwinii</name>
    <dbReference type="NCBI Taxonomy" id="34276"/>
    <lineage>
        <taxon>Eukaryota</taxon>
        <taxon>Viridiplantae</taxon>
        <taxon>Streptophyta</taxon>
        <taxon>Embryophyta</taxon>
        <taxon>Tracheophyta</taxon>
        <taxon>Spermatophyta</taxon>
        <taxon>Magnoliopsida</taxon>
        <taxon>eudicotyledons</taxon>
        <taxon>Gunneridae</taxon>
        <taxon>Pentapetalae</taxon>
        <taxon>rosids</taxon>
        <taxon>malvids</taxon>
        <taxon>Malvales</taxon>
        <taxon>Malvaceae</taxon>
        <taxon>Malvoideae</taxon>
        <taxon>Gossypium</taxon>
    </lineage>
</organism>
<protein>
    <submittedName>
        <fullName evidence="1">Uncharacterized protein</fullName>
    </submittedName>
</protein>
<name>A0A5D2BM79_GOSDA</name>
<dbReference type="Proteomes" id="UP000323506">
    <property type="component" value="Chromosome D08"/>
</dbReference>
<evidence type="ECO:0000313" key="1">
    <source>
        <dbReference type="EMBL" id="TYG57265.1"/>
    </source>
</evidence>